<feature type="region of interest" description="Disordered" evidence="1">
    <location>
        <begin position="1"/>
        <end position="21"/>
    </location>
</feature>
<sequence length="145" mass="15477">MTNDLSSTPPSGQNSSTLSILPKPASDDSVAMVALRAGACSCCRWGLSLAVLTVVVEATARCEFRSGTMMGCPPPRMMLFVGRITDGTVGLRKGMPKNLCSSRSPNPLRIELSPYTISAFRSWLAVSTNPCTCSAVITRWCPMSQ</sequence>
<accession>A0A182ULX8</accession>
<proteinExistence type="predicted"/>
<dbReference type="VEuPathDB" id="VectorBase:AMEM000141"/>
<name>A0A182ULX8_ANOME</name>
<evidence type="ECO:0000313" key="2">
    <source>
        <dbReference type="EnsemblMetazoa" id="AMEM000141-PA"/>
    </source>
</evidence>
<protein>
    <submittedName>
        <fullName evidence="2">Uncharacterized protein</fullName>
    </submittedName>
</protein>
<dbReference type="AlphaFoldDB" id="A0A182ULX8"/>
<evidence type="ECO:0000313" key="3">
    <source>
        <dbReference type="Proteomes" id="UP000075903"/>
    </source>
</evidence>
<dbReference type="EnsemblMetazoa" id="AMEM000141-RA">
    <property type="protein sequence ID" value="AMEM000141-PA"/>
    <property type="gene ID" value="AMEM000141"/>
</dbReference>
<dbReference type="Proteomes" id="UP000075903">
    <property type="component" value="Unassembled WGS sequence"/>
</dbReference>
<reference evidence="2" key="1">
    <citation type="submission" date="2020-05" db="UniProtKB">
        <authorList>
            <consortium name="EnsemblMetazoa"/>
        </authorList>
    </citation>
    <scope>IDENTIFICATION</scope>
    <source>
        <strain evidence="2">MAF</strain>
    </source>
</reference>
<organism evidence="2 3">
    <name type="scientific">Anopheles merus</name>
    <name type="common">Mosquito</name>
    <dbReference type="NCBI Taxonomy" id="30066"/>
    <lineage>
        <taxon>Eukaryota</taxon>
        <taxon>Metazoa</taxon>
        <taxon>Ecdysozoa</taxon>
        <taxon>Arthropoda</taxon>
        <taxon>Hexapoda</taxon>
        <taxon>Insecta</taxon>
        <taxon>Pterygota</taxon>
        <taxon>Neoptera</taxon>
        <taxon>Endopterygota</taxon>
        <taxon>Diptera</taxon>
        <taxon>Nematocera</taxon>
        <taxon>Culicoidea</taxon>
        <taxon>Culicidae</taxon>
        <taxon>Anophelinae</taxon>
        <taxon>Anopheles</taxon>
    </lineage>
</organism>
<feature type="compositionally biased region" description="Polar residues" evidence="1">
    <location>
        <begin position="1"/>
        <end position="19"/>
    </location>
</feature>
<keyword evidence="3" id="KW-1185">Reference proteome</keyword>
<evidence type="ECO:0000256" key="1">
    <source>
        <dbReference type="SAM" id="MobiDB-lite"/>
    </source>
</evidence>